<dbReference type="SUPFAM" id="SSF48371">
    <property type="entry name" value="ARM repeat"/>
    <property type="match status" value="1"/>
</dbReference>
<name>A0ABM3HAE8_9MYRT</name>
<dbReference type="GeneID" id="115743518"/>
<protein>
    <submittedName>
        <fullName evidence="2">Neurochondrin isoform X1</fullName>
    </submittedName>
</protein>
<dbReference type="InterPro" id="IPR008709">
    <property type="entry name" value="Neurochondrin"/>
</dbReference>
<dbReference type="Proteomes" id="UP000827889">
    <property type="component" value="Chromosome 4"/>
</dbReference>
<dbReference type="InterPro" id="IPR016024">
    <property type="entry name" value="ARM-type_fold"/>
</dbReference>
<dbReference type="PANTHER" id="PTHR13109">
    <property type="entry name" value="NEUROCHONDRIN"/>
    <property type="match status" value="1"/>
</dbReference>
<organism evidence="1 2">
    <name type="scientific">Rhodamnia argentea</name>
    <dbReference type="NCBI Taxonomy" id="178133"/>
    <lineage>
        <taxon>Eukaryota</taxon>
        <taxon>Viridiplantae</taxon>
        <taxon>Streptophyta</taxon>
        <taxon>Embryophyta</taxon>
        <taxon>Tracheophyta</taxon>
        <taxon>Spermatophyta</taxon>
        <taxon>Magnoliopsida</taxon>
        <taxon>eudicotyledons</taxon>
        <taxon>Gunneridae</taxon>
        <taxon>Pentapetalae</taxon>
        <taxon>rosids</taxon>
        <taxon>malvids</taxon>
        <taxon>Myrtales</taxon>
        <taxon>Myrtaceae</taxon>
        <taxon>Myrtoideae</taxon>
        <taxon>Myrteae</taxon>
        <taxon>Australasian group</taxon>
        <taxon>Rhodamnia</taxon>
    </lineage>
</organism>
<evidence type="ECO:0000313" key="2">
    <source>
        <dbReference type="RefSeq" id="XP_048133566.1"/>
    </source>
</evidence>
<accession>A0ABM3HAE8</accession>
<dbReference type="RefSeq" id="XP_048133566.1">
    <property type="nucleotide sequence ID" value="XM_048277609.1"/>
</dbReference>
<gene>
    <name evidence="2" type="primary">LOC115743518</name>
</gene>
<keyword evidence="1" id="KW-1185">Reference proteome</keyword>
<dbReference type="PANTHER" id="PTHR13109:SF7">
    <property type="entry name" value="NEUROCHONDRIN"/>
    <property type="match status" value="1"/>
</dbReference>
<proteinExistence type="predicted"/>
<sequence>MEAAPDQQSPSLDDCLKLLKGERDEQRLAGLLLVTKFCKGDDLTSLRRIYDAVGTQFLDRLLRTGMGQGSTDGSDNHDAYLQLSVTVLAAFCRVIEIAASNDMVSKIPLILEILSNKSGSSILEECYEFLYLVLSANEDGVVSFFESRGLKVLAPQMSTFSDVLAGSRPMELAMKLVQLLLGKLSLGFISNACLEELSIIVAAIARQFAVLHNALKFEALHILSAIFSSELSASLHEALRVMPNGIWSDNLRIGITAILQNRVAPADKLHALILAESAVSIMGEKWFINQVNLPDAREPIPVDRCLLLVLESSRVEIAVLLNDVAYLKYEASKSSSSSNVDSILSKQRTLAIAFSLIEKIIRLVANMAADEGDLIDEDTFTKVIHGLNETIGVVLEYLQDAKEHGEKKGDDLLASVRVVGSYLAETPVACKEKVQELLPFMLSIEGNDEPSPFYSVCFLLPMLCQTTMKTEGCQVLASFGGDKAVVDCLIKMIGTHSYKVEDTDSIFLACDTIMNLLLKKEKVPLSLKDPIYINLLRTLVSWAENTDDPTVTMMASSICSLILDHSSEEALLGYPNFSRSDLHSLCRLIVKSLASNETDMVDEARADLDLQEIISSGFSRWSHRFPYIQGTVERELGHRM</sequence>
<reference evidence="2" key="1">
    <citation type="submission" date="2025-08" db="UniProtKB">
        <authorList>
            <consortium name="RefSeq"/>
        </authorList>
    </citation>
    <scope>IDENTIFICATION</scope>
    <source>
        <tissue evidence="2">Leaf</tissue>
    </source>
</reference>
<evidence type="ECO:0000313" key="1">
    <source>
        <dbReference type="Proteomes" id="UP000827889"/>
    </source>
</evidence>
<dbReference type="Pfam" id="PF05536">
    <property type="entry name" value="Neurochondrin"/>
    <property type="match status" value="1"/>
</dbReference>